<name>A0ACC0B3K4_CATRO</name>
<accession>A0ACC0B3K4</accession>
<organism evidence="1 2">
    <name type="scientific">Catharanthus roseus</name>
    <name type="common">Madagascar periwinkle</name>
    <name type="synonym">Vinca rosea</name>
    <dbReference type="NCBI Taxonomy" id="4058"/>
    <lineage>
        <taxon>Eukaryota</taxon>
        <taxon>Viridiplantae</taxon>
        <taxon>Streptophyta</taxon>
        <taxon>Embryophyta</taxon>
        <taxon>Tracheophyta</taxon>
        <taxon>Spermatophyta</taxon>
        <taxon>Magnoliopsida</taxon>
        <taxon>eudicotyledons</taxon>
        <taxon>Gunneridae</taxon>
        <taxon>Pentapetalae</taxon>
        <taxon>asterids</taxon>
        <taxon>lamiids</taxon>
        <taxon>Gentianales</taxon>
        <taxon>Apocynaceae</taxon>
        <taxon>Rauvolfioideae</taxon>
        <taxon>Vinceae</taxon>
        <taxon>Catharanthinae</taxon>
        <taxon>Catharanthus</taxon>
    </lineage>
</organism>
<reference evidence="2" key="1">
    <citation type="journal article" date="2023" name="Nat. Plants">
        <title>Single-cell RNA sequencing provides a high-resolution roadmap for understanding the multicellular compartmentation of specialized metabolism.</title>
        <authorList>
            <person name="Sun S."/>
            <person name="Shen X."/>
            <person name="Li Y."/>
            <person name="Li Y."/>
            <person name="Wang S."/>
            <person name="Li R."/>
            <person name="Zhang H."/>
            <person name="Shen G."/>
            <person name="Guo B."/>
            <person name="Wei J."/>
            <person name="Xu J."/>
            <person name="St-Pierre B."/>
            <person name="Chen S."/>
            <person name="Sun C."/>
        </authorList>
    </citation>
    <scope>NUCLEOTIDE SEQUENCE [LARGE SCALE GENOMIC DNA]</scope>
</reference>
<sequence>MDSAPFDDIFSDNAVKNARAGSKFQPRAKPRPPKKNSTTPSTALSLQFQTTDSSVNTFTESCGVKDPSGLDGQGSSGIVNAPSVDAGTTENVNSTVGLDPGVSIFIPDSNEDWGSCFEKSVGENGDIFIGLESFGDFLPDSSAVIDNSVPSSEAPAVDVPGSSNTEEGRIDPTVPAVDDSACFSDVPGISSQPETSAAEDPLTGPETIISASHGDDRDLDKEDLESYPCLETLDISELANRSGRRIGKFQPKPKSQLERHQTNISDLDLVHPVPTVSRQQDSQLVPPEVNFVDHGLVTASTQNDILEFSSVGLSGPAAEIASEAEESNPIEPSHAGAGIPGEHLESVPGKLTSRRAKTGKSRKTVSDHLSPEHPTSNQTETAGRVLRKRQNNNNVYQLRDESEDEVVADGDLPSSSPSVFAAKGNKNDDQEYQPENESLTKKVKKSKKTPGDKEKPVRKQKKDNETSDQTAKAAPKKFLHSTRRRRVNKTLLETPEDEIDFQKVPLRDLILLAEHKERMAKKEATPSRAPPSNHSAGDFVEPDNEDRGGDDFQQYYDEPFASEQGGEANDKESSPRVQENSEYFNYQTYMDKTPIARWTKQDTELFYEAVKQFGTDLSMIQQLFPGRTRRQVKLKYKKEERQHPLRLRDALTNRARDHSHFELVIDRLRQLAAEEKQNSDKAESVDLTAEEEAEEEAPETSDKEGKSEQMDEEMMEKTEPDYNKQVQSPVKTYDSEDDLLLWNQYKSEE</sequence>
<evidence type="ECO:0000313" key="2">
    <source>
        <dbReference type="Proteomes" id="UP001060085"/>
    </source>
</evidence>
<dbReference type="EMBL" id="CM044704">
    <property type="protein sequence ID" value="KAI5667214.1"/>
    <property type="molecule type" value="Genomic_DNA"/>
</dbReference>
<keyword evidence="2" id="KW-1185">Reference proteome</keyword>
<protein>
    <submittedName>
        <fullName evidence="1">Uncharacterized protein</fullName>
    </submittedName>
</protein>
<gene>
    <name evidence="1" type="ORF">M9H77_17067</name>
</gene>
<dbReference type="Proteomes" id="UP001060085">
    <property type="component" value="Linkage Group LG04"/>
</dbReference>
<evidence type="ECO:0000313" key="1">
    <source>
        <dbReference type="EMBL" id="KAI5667214.1"/>
    </source>
</evidence>
<comment type="caution">
    <text evidence="1">The sequence shown here is derived from an EMBL/GenBank/DDBJ whole genome shotgun (WGS) entry which is preliminary data.</text>
</comment>
<proteinExistence type="predicted"/>